<dbReference type="Gene3D" id="3.40.50.2000">
    <property type="entry name" value="Glycogen Phosphorylase B"/>
    <property type="match status" value="2"/>
</dbReference>
<dbReference type="KEGG" id="ima:PO878_07705"/>
<dbReference type="PANTHER" id="PTHR46401:SF2">
    <property type="entry name" value="GLYCOSYLTRANSFERASE WBBK-RELATED"/>
    <property type="match status" value="1"/>
</dbReference>
<evidence type="ECO:0000313" key="6">
    <source>
        <dbReference type="Proteomes" id="UP001216390"/>
    </source>
</evidence>
<evidence type="ECO:0000256" key="1">
    <source>
        <dbReference type="ARBA" id="ARBA00022676"/>
    </source>
</evidence>
<evidence type="ECO:0000259" key="3">
    <source>
        <dbReference type="Pfam" id="PF00534"/>
    </source>
</evidence>
<evidence type="ECO:0000259" key="4">
    <source>
        <dbReference type="Pfam" id="PF13439"/>
    </source>
</evidence>
<feature type="domain" description="Glycosyl transferase family 1" evidence="3">
    <location>
        <begin position="215"/>
        <end position="359"/>
    </location>
</feature>
<evidence type="ECO:0000256" key="2">
    <source>
        <dbReference type="ARBA" id="ARBA00022679"/>
    </source>
</evidence>
<dbReference type="EMBL" id="CP116942">
    <property type="protein sequence ID" value="WCO68613.1"/>
    <property type="molecule type" value="Genomic_DNA"/>
</dbReference>
<protein>
    <submittedName>
        <fullName evidence="5">Glycosyltransferase family 1 protein</fullName>
    </submittedName>
</protein>
<dbReference type="RefSeq" id="WP_272738129.1">
    <property type="nucleotide sequence ID" value="NZ_CP116942.1"/>
</dbReference>
<dbReference type="Pfam" id="PF13439">
    <property type="entry name" value="Glyco_transf_4"/>
    <property type="match status" value="1"/>
</dbReference>
<accession>A0AAE9YCC8</accession>
<dbReference type="InterPro" id="IPR001296">
    <property type="entry name" value="Glyco_trans_1"/>
</dbReference>
<dbReference type="GO" id="GO:0009103">
    <property type="term" value="P:lipopolysaccharide biosynthetic process"/>
    <property type="evidence" value="ECO:0007669"/>
    <property type="project" value="TreeGrafter"/>
</dbReference>
<dbReference type="Pfam" id="PF00534">
    <property type="entry name" value="Glycos_transf_1"/>
    <property type="match status" value="1"/>
</dbReference>
<reference evidence="5" key="1">
    <citation type="submission" date="2023-01" db="EMBL/GenBank/DDBJ databases">
        <title>The diversity of Class Acidimicrobiia in South China Sea sediment environments and the proposal of Iamia marina sp. nov., a novel species of the genus Iamia.</title>
        <authorList>
            <person name="He Y."/>
            <person name="Tian X."/>
        </authorList>
    </citation>
    <scope>NUCLEOTIDE SEQUENCE</scope>
    <source>
        <strain evidence="5">DSM 19957</strain>
    </source>
</reference>
<gene>
    <name evidence="5" type="ORF">PO878_07705</name>
</gene>
<sequence>MSDGPLRVGVNLLWLVPGVVGGSEEYTVRLLHGLADLAPEDLAVELFALDDLRRAHPHLVERLPTTTIGLRGRAKALRVAAETTWLAAQVRRRGLDVVHHPGGVVPLLTGGAATVLTVHDLQPLDHPENFSRTKVTYLRAALPRSVRVADVVTTPSHAAARRVGERLGVPAARLHPVLHGLEPEAFAAVDPAEVDRVRAARGLAPRWILYPVITYPHKNHRVLVEAFARLAPAHPDVDLVLAGGEGPAESAVREAVAASGVADRIHRTGRVPRSDLDALLAGADVVAFPSRYEGFGVGALEAMAAGVPVVAADATALPEVVGDAGTLVGPDDGPGWVAALSRLLDDAALRAEAGAAGRRRAATFTNEAGARALASAYRAAARPGAPADPGPSGAAG</sequence>
<dbReference type="AlphaFoldDB" id="A0AAE9YCC8"/>
<evidence type="ECO:0000313" key="5">
    <source>
        <dbReference type="EMBL" id="WCO68613.1"/>
    </source>
</evidence>
<feature type="domain" description="Glycosyltransferase subfamily 4-like N-terminal" evidence="4">
    <location>
        <begin position="20"/>
        <end position="184"/>
    </location>
</feature>
<dbReference type="GO" id="GO:0016757">
    <property type="term" value="F:glycosyltransferase activity"/>
    <property type="evidence" value="ECO:0007669"/>
    <property type="project" value="UniProtKB-KW"/>
</dbReference>
<dbReference type="Proteomes" id="UP001216390">
    <property type="component" value="Chromosome"/>
</dbReference>
<dbReference type="InterPro" id="IPR028098">
    <property type="entry name" value="Glyco_trans_4-like_N"/>
</dbReference>
<organism evidence="5 6">
    <name type="scientific">Iamia majanohamensis</name>
    <dbReference type="NCBI Taxonomy" id="467976"/>
    <lineage>
        <taxon>Bacteria</taxon>
        <taxon>Bacillati</taxon>
        <taxon>Actinomycetota</taxon>
        <taxon>Acidimicrobiia</taxon>
        <taxon>Acidimicrobiales</taxon>
        <taxon>Iamiaceae</taxon>
        <taxon>Iamia</taxon>
    </lineage>
</organism>
<dbReference type="CDD" id="cd03809">
    <property type="entry name" value="GT4_MtfB-like"/>
    <property type="match status" value="1"/>
</dbReference>
<keyword evidence="6" id="KW-1185">Reference proteome</keyword>
<dbReference type="SUPFAM" id="SSF53756">
    <property type="entry name" value="UDP-Glycosyltransferase/glycogen phosphorylase"/>
    <property type="match status" value="1"/>
</dbReference>
<name>A0AAE9YCC8_9ACTN</name>
<keyword evidence="1" id="KW-0328">Glycosyltransferase</keyword>
<proteinExistence type="predicted"/>
<dbReference type="PANTHER" id="PTHR46401">
    <property type="entry name" value="GLYCOSYLTRANSFERASE WBBK-RELATED"/>
    <property type="match status" value="1"/>
</dbReference>
<keyword evidence="2" id="KW-0808">Transferase</keyword>